<organism evidence="2 3">
    <name type="scientific">Thalassospira xianhensis MCCC 1A02616</name>
    <dbReference type="NCBI Taxonomy" id="1177929"/>
    <lineage>
        <taxon>Bacteria</taxon>
        <taxon>Pseudomonadati</taxon>
        <taxon>Pseudomonadota</taxon>
        <taxon>Alphaproteobacteria</taxon>
        <taxon>Rhodospirillales</taxon>
        <taxon>Thalassospiraceae</taxon>
        <taxon>Thalassospira</taxon>
    </lineage>
</organism>
<keyword evidence="3" id="KW-1185">Reference proteome</keyword>
<evidence type="ECO:0000313" key="2">
    <source>
        <dbReference type="EMBL" id="RCK06357.1"/>
    </source>
</evidence>
<dbReference type="Proteomes" id="UP000252419">
    <property type="component" value="Unassembled WGS sequence"/>
</dbReference>
<dbReference type="RefSeq" id="WP_114121566.1">
    <property type="nucleotide sequence ID" value="NZ_JPWA01000008.1"/>
</dbReference>
<evidence type="ECO:0000256" key="1">
    <source>
        <dbReference type="SAM" id="MobiDB-lite"/>
    </source>
</evidence>
<feature type="compositionally biased region" description="Acidic residues" evidence="1">
    <location>
        <begin position="123"/>
        <end position="132"/>
    </location>
</feature>
<feature type="region of interest" description="Disordered" evidence="1">
    <location>
        <begin position="112"/>
        <end position="132"/>
    </location>
</feature>
<proteinExistence type="predicted"/>
<dbReference type="AlphaFoldDB" id="A0A367UDF8"/>
<accession>A0A367UDF8</accession>
<protein>
    <submittedName>
        <fullName evidence="2">Uncharacterized protein</fullName>
    </submittedName>
</protein>
<sequence length="132" mass="14199">MTILFEGEISDGRVTEGKTDDLTETQKKPWPMMVNATMVNEGGLGGLMMWFDAPDGTSRSVAIEIDQGNIKMVVFRDSMECDAIVTVQTDGVHVRANHGSAASYLFNEHGVSAASSAPTPSYSEDDATPTPR</sequence>
<comment type="caution">
    <text evidence="2">The sequence shown here is derived from an EMBL/GenBank/DDBJ whole genome shotgun (WGS) entry which is preliminary data.</text>
</comment>
<name>A0A367UDF8_9PROT</name>
<dbReference type="EMBL" id="JPWA01000008">
    <property type="protein sequence ID" value="RCK06357.1"/>
    <property type="molecule type" value="Genomic_DNA"/>
</dbReference>
<gene>
    <name evidence="2" type="ORF">TH5_09160</name>
</gene>
<reference evidence="2 3" key="1">
    <citation type="submission" date="2014-07" db="EMBL/GenBank/DDBJ databases">
        <title>Draft genome sequence of Thalassospira xianhensis P-4 (MCCC 1A02616).</title>
        <authorList>
            <person name="Lai Q."/>
            <person name="Shao Z."/>
        </authorList>
    </citation>
    <scope>NUCLEOTIDE SEQUENCE [LARGE SCALE GENOMIC DNA]</scope>
    <source>
        <strain evidence="2 3">MCCC 1A02616</strain>
    </source>
</reference>
<evidence type="ECO:0000313" key="3">
    <source>
        <dbReference type="Proteomes" id="UP000252419"/>
    </source>
</evidence>